<keyword evidence="7" id="KW-1185">Reference proteome</keyword>
<accession>A0A1H5UT59</accession>
<name>A0A1H5UT59_9BACT</name>
<proteinExistence type="inferred from homology"/>
<evidence type="ECO:0000259" key="5">
    <source>
        <dbReference type="Pfam" id="PF00294"/>
    </source>
</evidence>
<gene>
    <name evidence="6" type="ORF">SAMN05421819_1183</name>
</gene>
<dbReference type="PROSITE" id="PS00583">
    <property type="entry name" value="PFKB_KINASES_1"/>
    <property type="match status" value="1"/>
</dbReference>
<evidence type="ECO:0000313" key="6">
    <source>
        <dbReference type="EMBL" id="SEF78196.1"/>
    </source>
</evidence>
<dbReference type="InterPro" id="IPR029056">
    <property type="entry name" value="Ribokinase-like"/>
</dbReference>
<dbReference type="SUPFAM" id="SSF53613">
    <property type="entry name" value="Ribokinase-like"/>
    <property type="match status" value="1"/>
</dbReference>
<dbReference type="Proteomes" id="UP000236728">
    <property type="component" value="Unassembled WGS sequence"/>
</dbReference>
<dbReference type="PANTHER" id="PTHR10584">
    <property type="entry name" value="SUGAR KINASE"/>
    <property type="match status" value="1"/>
</dbReference>
<evidence type="ECO:0000256" key="1">
    <source>
        <dbReference type="ARBA" id="ARBA00010688"/>
    </source>
</evidence>
<comment type="similarity">
    <text evidence="1 4">Belongs to the carbohydrate kinase PfkB family.</text>
</comment>
<dbReference type="GO" id="GO:0016301">
    <property type="term" value="F:kinase activity"/>
    <property type="evidence" value="ECO:0007669"/>
    <property type="project" value="UniProtKB-KW"/>
</dbReference>
<dbReference type="InterPro" id="IPR011611">
    <property type="entry name" value="PfkB_dom"/>
</dbReference>
<reference evidence="6 7" key="1">
    <citation type="submission" date="2016-10" db="EMBL/GenBank/DDBJ databases">
        <authorList>
            <person name="de Groot N.N."/>
        </authorList>
    </citation>
    <scope>NUCLEOTIDE SEQUENCE [LARGE SCALE GENOMIC DNA]</scope>
    <source>
        <strain evidence="6 7">DSM 22489</strain>
    </source>
</reference>
<keyword evidence="2 4" id="KW-0808">Transferase</keyword>
<evidence type="ECO:0000256" key="3">
    <source>
        <dbReference type="ARBA" id="ARBA00022777"/>
    </source>
</evidence>
<evidence type="ECO:0000256" key="4">
    <source>
        <dbReference type="RuleBase" id="RU003704"/>
    </source>
</evidence>
<dbReference type="AlphaFoldDB" id="A0A1H5UT59"/>
<dbReference type="RefSeq" id="WP_103931988.1">
    <property type="nucleotide sequence ID" value="NZ_FNVA01000001.1"/>
</dbReference>
<dbReference type="OrthoDB" id="9788681at2"/>
<dbReference type="Gene3D" id="3.40.1190.20">
    <property type="match status" value="1"/>
</dbReference>
<evidence type="ECO:0000313" key="7">
    <source>
        <dbReference type="Proteomes" id="UP000236728"/>
    </source>
</evidence>
<keyword evidence="3 4" id="KW-0418">Kinase</keyword>
<dbReference type="PANTHER" id="PTHR10584:SF166">
    <property type="entry name" value="RIBOKINASE"/>
    <property type="match status" value="1"/>
</dbReference>
<dbReference type="PROSITE" id="PS00584">
    <property type="entry name" value="PFKB_KINASES_2"/>
    <property type="match status" value="1"/>
</dbReference>
<feature type="domain" description="Carbohydrate kinase PfkB" evidence="5">
    <location>
        <begin position="20"/>
        <end position="291"/>
    </location>
</feature>
<dbReference type="Pfam" id="PF00294">
    <property type="entry name" value="PfkB"/>
    <property type="match status" value="1"/>
</dbReference>
<dbReference type="InterPro" id="IPR002139">
    <property type="entry name" value="Ribo/fructo_kinase"/>
</dbReference>
<protein>
    <submittedName>
        <fullName evidence="6">Sugar or nucleoside kinase, ribokinase family</fullName>
    </submittedName>
</protein>
<dbReference type="EMBL" id="FNVA01000001">
    <property type="protein sequence ID" value="SEF78196.1"/>
    <property type="molecule type" value="Genomic_DNA"/>
</dbReference>
<evidence type="ECO:0000256" key="2">
    <source>
        <dbReference type="ARBA" id="ARBA00022679"/>
    </source>
</evidence>
<dbReference type="InterPro" id="IPR002173">
    <property type="entry name" value="Carboh/pur_kinase_PfkB_CS"/>
</dbReference>
<dbReference type="GO" id="GO:0006796">
    <property type="term" value="P:phosphate-containing compound metabolic process"/>
    <property type="evidence" value="ECO:0007669"/>
    <property type="project" value="UniProtKB-ARBA"/>
</dbReference>
<organism evidence="6 7">
    <name type="scientific">Bryocella elongata</name>
    <dbReference type="NCBI Taxonomy" id="863522"/>
    <lineage>
        <taxon>Bacteria</taxon>
        <taxon>Pseudomonadati</taxon>
        <taxon>Acidobacteriota</taxon>
        <taxon>Terriglobia</taxon>
        <taxon>Terriglobales</taxon>
        <taxon>Acidobacteriaceae</taxon>
        <taxon>Bryocella</taxon>
    </lineage>
</organism>
<dbReference type="PRINTS" id="PR00990">
    <property type="entry name" value="RIBOKINASE"/>
</dbReference>
<sequence length="305" mass="31719">MSYDVTVIGEIYLDHVFSGFAGWPGPGEEIFTDKYQWELGGGAVNTACALARLGRSVQLIGVVGRGEFPAIEQRLAHFGVSAGNLVLSDTRTGVTVSVSVAEERTLFSYRGANEHLLALLESTPSLLRSAAESRHVHLALPLPAGSIATVVRVLASDVATTSLDVGHDVAWLQSDSSAQVMQAVDYLLPNAKEAQVMSGSVSGYLDRCRALGCSAVVKLGAAGAVMVAEGREVRVAPPSVQVLDTTGAGDAFDAGFIDGLLAGLDPRGCLELGCICGSLSTRAAGSLEALPSREEIAIVKETHVA</sequence>